<dbReference type="InterPro" id="IPR016193">
    <property type="entry name" value="Cytidine_deaminase-like"/>
</dbReference>
<dbReference type="SUPFAM" id="SSF53927">
    <property type="entry name" value="Cytidine deaminase-like"/>
    <property type="match status" value="1"/>
</dbReference>
<evidence type="ECO:0000256" key="3">
    <source>
        <dbReference type="ARBA" id="ARBA00006576"/>
    </source>
</evidence>
<dbReference type="FunFam" id="3.40.140.10:FF:000008">
    <property type="entry name" value="Cytidine deaminase"/>
    <property type="match status" value="1"/>
</dbReference>
<keyword evidence="16" id="KW-1185">Reference proteome</keyword>
<organism evidence="15 16">
    <name type="scientific">Talaromyces islandicus</name>
    <name type="common">Penicillium islandicum</name>
    <dbReference type="NCBI Taxonomy" id="28573"/>
    <lineage>
        <taxon>Eukaryota</taxon>
        <taxon>Fungi</taxon>
        <taxon>Dikarya</taxon>
        <taxon>Ascomycota</taxon>
        <taxon>Pezizomycotina</taxon>
        <taxon>Eurotiomycetes</taxon>
        <taxon>Eurotiomycetidae</taxon>
        <taxon>Eurotiales</taxon>
        <taxon>Trichocomaceae</taxon>
        <taxon>Talaromyces</taxon>
        <taxon>Talaromyces sect. Islandici</taxon>
    </lineage>
</organism>
<dbReference type="InterPro" id="IPR006262">
    <property type="entry name" value="Cyt_deam_tetra"/>
</dbReference>
<feature type="domain" description="CMP/dCMP-type deaminase" evidence="14">
    <location>
        <begin position="9"/>
        <end position="136"/>
    </location>
</feature>
<dbReference type="AlphaFoldDB" id="A0A0U1M3E1"/>
<dbReference type="InterPro" id="IPR050202">
    <property type="entry name" value="Cyt/Deoxycyt_deaminase"/>
</dbReference>
<dbReference type="CDD" id="cd01283">
    <property type="entry name" value="cytidine_deaminase"/>
    <property type="match status" value="1"/>
</dbReference>
<evidence type="ECO:0000256" key="7">
    <source>
        <dbReference type="ARBA" id="ARBA00022833"/>
    </source>
</evidence>
<evidence type="ECO:0000313" key="15">
    <source>
        <dbReference type="EMBL" id="CRG89902.1"/>
    </source>
</evidence>
<dbReference type="Pfam" id="PF00383">
    <property type="entry name" value="dCMP_cyt_deam_1"/>
    <property type="match status" value="1"/>
</dbReference>
<dbReference type="InterPro" id="IPR002125">
    <property type="entry name" value="CMP_dCMP_dom"/>
</dbReference>
<dbReference type="Gene3D" id="3.40.140.10">
    <property type="entry name" value="Cytidine Deaminase, domain 2"/>
    <property type="match status" value="1"/>
</dbReference>
<dbReference type="GO" id="GO:0005829">
    <property type="term" value="C:cytosol"/>
    <property type="evidence" value="ECO:0007669"/>
    <property type="project" value="TreeGrafter"/>
</dbReference>
<dbReference type="NCBIfam" id="NF004064">
    <property type="entry name" value="PRK05578.1"/>
    <property type="match status" value="1"/>
</dbReference>
<feature type="binding site" evidence="11">
    <location>
        <begin position="50"/>
        <end position="56"/>
    </location>
    <ligand>
        <name>substrate</name>
    </ligand>
</feature>
<evidence type="ECO:0000256" key="4">
    <source>
        <dbReference type="ARBA" id="ARBA00012783"/>
    </source>
</evidence>
<accession>A0A0U1M3E1</accession>
<comment type="similarity">
    <text evidence="3 13">Belongs to the cytidine and deoxycytidylate deaminase family.</text>
</comment>
<reference evidence="15 16" key="1">
    <citation type="submission" date="2015-04" db="EMBL/GenBank/DDBJ databases">
        <authorList>
            <person name="Syromyatnikov M.Y."/>
            <person name="Popov V.N."/>
        </authorList>
    </citation>
    <scope>NUCLEOTIDE SEQUENCE [LARGE SCALE GENOMIC DNA]</scope>
    <source>
        <strain evidence="15">WF-38-12</strain>
    </source>
</reference>
<evidence type="ECO:0000256" key="13">
    <source>
        <dbReference type="RuleBase" id="RU364006"/>
    </source>
</evidence>
<feature type="active site" description="Proton donor" evidence="10">
    <location>
        <position position="63"/>
    </location>
</feature>
<dbReference type="STRING" id="28573.A0A0U1M3E1"/>
<dbReference type="PROSITE" id="PS51747">
    <property type="entry name" value="CYT_DCMP_DEAMINASES_2"/>
    <property type="match status" value="1"/>
</dbReference>
<evidence type="ECO:0000256" key="6">
    <source>
        <dbReference type="ARBA" id="ARBA00022801"/>
    </source>
</evidence>
<keyword evidence="7 12" id="KW-0862">Zinc</keyword>
<evidence type="ECO:0000256" key="5">
    <source>
        <dbReference type="ARBA" id="ARBA00022723"/>
    </source>
</evidence>
<evidence type="ECO:0000256" key="2">
    <source>
        <dbReference type="ARBA" id="ARBA00003949"/>
    </source>
</evidence>
<feature type="binding site" evidence="12">
    <location>
        <position position="94"/>
    </location>
    <ligand>
        <name>Zn(2+)</name>
        <dbReference type="ChEBI" id="CHEBI:29105"/>
        <note>catalytic</note>
    </ligand>
</feature>
<dbReference type="OrthoDB" id="414540at2759"/>
<evidence type="ECO:0000256" key="10">
    <source>
        <dbReference type="PIRSR" id="PIRSR606262-1"/>
    </source>
</evidence>
<evidence type="ECO:0000313" key="16">
    <source>
        <dbReference type="Proteomes" id="UP000054383"/>
    </source>
</evidence>
<dbReference type="EMBL" id="CVMT01000007">
    <property type="protein sequence ID" value="CRG89902.1"/>
    <property type="molecule type" value="Genomic_DNA"/>
</dbReference>
<dbReference type="OMA" id="LTHFTCV"/>
<comment type="catalytic activity">
    <reaction evidence="13">
        <text>2'-deoxycytidine + H2O + H(+) = 2'-deoxyuridine + NH4(+)</text>
        <dbReference type="Rhea" id="RHEA:13433"/>
        <dbReference type="ChEBI" id="CHEBI:15377"/>
        <dbReference type="ChEBI" id="CHEBI:15378"/>
        <dbReference type="ChEBI" id="CHEBI:15698"/>
        <dbReference type="ChEBI" id="CHEBI:16450"/>
        <dbReference type="ChEBI" id="CHEBI:28938"/>
        <dbReference type="EC" id="3.5.4.5"/>
    </reaction>
</comment>
<dbReference type="PANTHER" id="PTHR11644">
    <property type="entry name" value="CYTIDINE DEAMINASE"/>
    <property type="match status" value="1"/>
</dbReference>
<keyword evidence="6 13" id="KW-0378">Hydrolase</keyword>
<evidence type="ECO:0000256" key="12">
    <source>
        <dbReference type="PIRSR" id="PIRSR606262-3"/>
    </source>
</evidence>
<name>A0A0U1M3E1_TALIS</name>
<comment type="catalytic activity">
    <reaction evidence="9 13">
        <text>cytidine + H2O + H(+) = uridine + NH4(+)</text>
        <dbReference type="Rhea" id="RHEA:16069"/>
        <dbReference type="ChEBI" id="CHEBI:15377"/>
        <dbReference type="ChEBI" id="CHEBI:15378"/>
        <dbReference type="ChEBI" id="CHEBI:16704"/>
        <dbReference type="ChEBI" id="CHEBI:17562"/>
        <dbReference type="ChEBI" id="CHEBI:28938"/>
        <dbReference type="EC" id="3.5.4.5"/>
    </reaction>
</comment>
<protein>
    <recommendedName>
        <fullName evidence="4 13">Cytidine deaminase</fullName>
        <ecNumber evidence="4 13">3.5.4.5</ecNumber>
    </recommendedName>
    <alternativeName>
        <fullName evidence="8 13">Cytidine aminohydrolase</fullName>
    </alternativeName>
</protein>
<proteinExistence type="inferred from homology"/>
<dbReference type="GO" id="GO:0008270">
    <property type="term" value="F:zinc ion binding"/>
    <property type="evidence" value="ECO:0007669"/>
    <property type="project" value="UniProtKB-UniRule"/>
</dbReference>
<gene>
    <name evidence="15" type="ORF">PISL3812_06941</name>
</gene>
<sequence length="141" mass="15183">MSAHALTDLELQTIAQKAAEAKAKAYCPNSKFQVGACLITTDGQYIAGANIENASYPVGTCAERVAFGTAIFSGHRSFKAIAVSTNIKPGASPCGMCRQFMREFTPPSFPIYMYDRDGEYKVITIGELLPDSFGPDDLNSN</sequence>
<feature type="binding site" evidence="12">
    <location>
        <position position="97"/>
    </location>
    <ligand>
        <name>Zn(2+)</name>
        <dbReference type="ChEBI" id="CHEBI:29105"/>
        <note>catalytic</note>
    </ligand>
</feature>
<dbReference type="GO" id="GO:0072527">
    <property type="term" value="P:pyrimidine-containing compound metabolic process"/>
    <property type="evidence" value="ECO:0007669"/>
    <property type="project" value="UniProtKB-ARBA"/>
</dbReference>
<comment type="function">
    <text evidence="2 13">This enzyme scavenges exogenous and endogenous cytidine and 2'-deoxycytidine for UMP synthesis.</text>
</comment>
<feature type="binding site" evidence="12">
    <location>
        <position position="61"/>
    </location>
    <ligand>
        <name>Zn(2+)</name>
        <dbReference type="ChEBI" id="CHEBI:29105"/>
        <note>catalytic</note>
    </ligand>
</feature>
<evidence type="ECO:0000259" key="14">
    <source>
        <dbReference type="PROSITE" id="PS51747"/>
    </source>
</evidence>
<evidence type="ECO:0000256" key="11">
    <source>
        <dbReference type="PIRSR" id="PIRSR606262-2"/>
    </source>
</evidence>
<dbReference type="PANTHER" id="PTHR11644:SF2">
    <property type="entry name" value="CYTIDINE DEAMINASE"/>
    <property type="match status" value="1"/>
</dbReference>
<keyword evidence="5 12" id="KW-0479">Metal-binding</keyword>
<dbReference type="Proteomes" id="UP000054383">
    <property type="component" value="Unassembled WGS sequence"/>
</dbReference>
<dbReference type="EC" id="3.5.4.5" evidence="4 13"/>
<evidence type="ECO:0000256" key="8">
    <source>
        <dbReference type="ARBA" id="ARBA00032005"/>
    </source>
</evidence>
<comment type="cofactor">
    <cofactor evidence="1 12 13">
        <name>Zn(2+)</name>
        <dbReference type="ChEBI" id="CHEBI:29105"/>
    </cofactor>
</comment>
<evidence type="ECO:0000256" key="9">
    <source>
        <dbReference type="ARBA" id="ARBA00049558"/>
    </source>
</evidence>
<dbReference type="GO" id="GO:0055086">
    <property type="term" value="P:nucleobase-containing small molecule metabolic process"/>
    <property type="evidence" value="ECO:0007669"/>
    <property type="project" value="UniProtKB-ARBA"/>
</dbReference>
<dbReference type="GO" id="GO:0004126">
    <property type="term" value="F:cytidine deaminase activity"/>
    <property type="evidence" value="ECO:0007669"/>
    <property type="project" value="UniProtKB-UniRule"/>
</dbReference>
<evidence type="ECO:0000256" key="1">
    <source>
        <dbReference type="ARBA" id="ARBA00001947"/>
    </source>
</evidence>
<dbReference type="NCBIfam" id="TIGR01354">
    <property type="entry name" value="cyt_deam_tetra"/>
    <property type="match status" value="1"/>
</dbReference>